<dbReference type="InterPro" id="IPR036770">
    <property type="entry name" value="Ankyrin_rpt-contain_sf"/>
</dbReference>
<reference evidence="5 7" key="1">
    <citation type="submission" date="2017-10" db="EMBL/GenBank/DDBJ databases">
        <title>Genomics of the genus Arcobacter.</title>
        <authorList>
            <person name="Perez-Cataluna A."/>
            <person name="Figueras M.J."/>
        </authorList>
    </citation>
    <scope>NUCLEOTIDE SEQUENCE [LARGE SCALE GENOMIC DNA]</scope>
    <source>
        <strain evidence="5 7">CECT 7835</strain>
    </source>
</reference>
<dbReference type="Gene3D" id="1.25.40.20">
    <property type="entry name" value="Ankyrin repeat-containing domain"/>
    <property type="match status" value="4"/>
</dbReference>
<keyword evidence="1" id="KW-0677">Repeat</keyword>
<feature type="repeat" description="ANK" evidence="3">
    <location>
        <begin position="79"/>
        <end position="111"/>
    </location>
</feature>
<dbReference type="PROSITE" id="PS50088">
    <property type="entry name" value="ANK_REPEAT"/>
    <property type="match status" value="2"/>
</dbReference>
<evidence type="ECO:0000313" key="7">
    <source>
        <dbReference type="Proteomes" id="UP000289193"/>
    </source>
</evidence>
<reference evidence="4 6" key="2">
    <citation type="submission" date="2018-07" db="EMBL/GenBank/DDBJ databases">
        <title>Complete genome of the Arcobacter bivalviorum type strain LMG 26154.</title>
        <authorList>
            <person name="Miller W.G."/>
            <person name="Yee E."/>
            <person name="Bono J.L."/>
        </authorList>
    </citation>
    <scope>NUCLEOTIDE SEQUENCE [LARGE SCALE GENOMIC DNA]</scope>
    <source>
        <strain evidence="4 6">LMG 26154</strain>
    </source>
</reference>
<dbReference type="RefSeq" id="WP_114839793.1">
    <property type="nucleotide sequence ID" value="NZ_CP031217.1"/>
</dbReference>
<dbReference type="InterPro" id="IPR002110">
    <property type="entry name" value="Ankyrin_rpt"/>
</dbReference>
<dbReference type="Proteomes" id="UP000253850">
    <property type="component" value="Chromosome"/>
</dbReference>
<keyword evidence="7" id="KW-1185">Reference proteome</keyword>
<keyword evidence="2 3" id="KW-0040">ANK repeat</keyword>
<evidence type="ECO:0000313" key="4">
    <source>
        <dbReference type="EMBL" id="AXH12985.1"/>
    </source>
</evidence>
<evidence type="ECO:0000313" key="5">
    <source>
        <dbReference type="EMBL" id="RXK09206.1"/>
    </source>
</evidence>
<dbReference type="Pfam" id="PF12796">
    <property type="entry name" value="Ank_2"/>
    <property type="match status" value="3"/>
</dbReference>
<name>A0AAX2A966_9BACT</name>
<dbReference type="AlphaFoldDB" id="A0AAX2A966"/>
<dbReference type="SMART" id="SM00248">
    <property type="entry name" value="ANK"/>
    <property type="match status" value="12"/>
</dbReference>
<feature type="repeat" description="ANK" evidence="3">
    <location>
        <begin position="327"/>
        <end position="361"/>
    </location>
</feature>
<evidence type="ECO:0000256" key="2">
    <source>
        <dbReference type="ARBA" id="ARBA00023043"/>
    </source>
</evidence>
<dbReference type="PANTHER" id="PTHR24198:SF165">
    <property type="entry name" value="ANKYRIN REPEAT-CONTAINING PROTEIN-RELATED"/>
    <property type="match status" value="1"/>
</dbReference>
<organism evidence="5 7">
    <name type="scientific">Halarcobacter bivalviorum</name>
    <dbReference type="NCBI Taxonomy" id="663364"/>
    <lineage>
        <taxon>Bacteria</taxon>
        <taxon>Pseudomonadati</taxon>
        <taxon>Campylobacterota</taxon>
        <taxon>Epsilonproteobacteria</taxon>
        <taxon>Campylobacterales</taxon>
        <taxon>Arcobacteraceae</taxon>
        <taxon>Halarcobacter</taxon>
    </lineage>
</organism>
<protein>
    <submittedName>
        <fullName evidence="4">Ankyrin domain-containing protein</fullName>
    </submittedName>
</protein>
<dbReference type="SUPFAM" id="SSF48403">
    <property type="entry name" value="Ankyrin repeat"/>
    <property type="match status" value="2"/>
</dbReference>
<dbReference type="EMBL" id="CP031217">
    <property type="protein sequence ID" value="AXH12985.1"/>
    <property type="molecule type" value="Genomic_DNA"/>
</dbReference>
<sequence>MLKKIFNRKQPSKEGFKNALFNKVFNPDELEFNYTDDINLNELTEKKETLLHLCAKSALLESIKWLINKGLSLESLTSDKESVLFYAVKSNNTSVVKFLVEKGANVNHKNFYHRTALQEAIISGSKTYKYLLEKTDDIRNKDFYGNNLVFDAVSNGSSEILDAVLKNEKIDINCVNKNKNIILHKDPAFNNYELARKLLEHGANPTLGDKNGKNFLFYAIEKGIENIKLVEKAIEYGCEVNNKDFQNKTVLNYVVDNYIKAKNELNAIQALSHFKLIQKLISFDINLNSLNKEEETVLFQAIRSEDKELIELFLNTNKFNINQKNIQGQTVLTEACYRGFGNIEIIKSLIELGADVNIRDNHDSTIIEKLIELILHYRNQKIISYSLIEKSSYDNNYYDLLEYLLKNTKVDLKKYNSKAKPLFFDTIIYYNFEVFKLLKKYGININQKDLNHHNIVFYLIEKADTSTAQKQKLYLKTLQSLINLGVDINEKDDLGSTVIHKAILNKCIYTLKLLLEAKPNLKSVDKKGRTFIHNVVWRDCTRTFKLVHSYDNSIVNIADNYGVLPINYAVFMGKFDLVVTMIDEFAHVNNTNKIDPKMIDFFKKFHNNVKNLITYAKSKVDEKNLKLLSENMKKEFLIP</sequence>
<dbReference type="Proteomes" id="UP000289193">
    <property type="component" value="Unassembled WGS sequence"/>
</dbReference>
<dbReference type="PROSITE" id="PS50297">
    <property type="entry name" value="ANK_REP_REGION"/>
    <property type="match status" value="2"/>
</dbReference>
<proteinExistence type="predicted"/>
<evidence type="ECO:0000313" key="6">
    <source>
        <dbReference type="Proteomes" id="UP000253850"/>
    </source>
</evidence>
<accession>A0AAX2A966</accession>
<dbReference type="KEGG" id="hbv:ABIV_2008"/>
<gene>
    <name evidence="4" type="ORF">ABIV_2008</name>
    <name evidence="5" type="ORF">CRV05_11535</name>
</gene>
<dbReference type="PANTHER" id="PTHR24198">
    <property type="entry name" value="ANKYRIN REPEAT AND PROTEIN KINASE DOMAIN-CONTAINING PROTEIN"/>
    <property type="match status" value="1"/>
</dbReference>
<evidence type="ECO:0000256" key="3">
    <source>
        <dbReference type="PROSITE-ProRule" id="PRU00023"/>
    </source>
</evidence>
<evidence type="ECO:0000256" key="1">
    <source>
        <dbReference type="ARBA" id="ARBA00022737"/>
    </source>
</evidence>
<dbReference type="EMBL" id="PDKM01000007">
    <property type="protein sequence ID" value="RXK09206.1"/>
    <property type="molecule type" value="Genomic_DNA"/>
</dbReference>